<reference evidence="2" key="1">
    <citation type="submission" date="2017-09" db="EMBL/GenBank/DDBJ databases">
        <title>Depth-based differentiation of microbial function through sediment-hosted aquifers and enrichment of novel symbionts in the deep terrestrial subsurface.</title>
        <authorList>
            <person name="Probst A.J."/>
            <person name="Ladd B."/>
            <person name="Jarett J.K."/>
            <person name="Geller-Mcgrath D.E."/>
            <person name="Sieber C.M.K."/>
            <person name="Emerson J.B."/>
            <person name="Anantharaman K."/>
            <person name="Thomas B.C."/>
            <person name="Malmstrom R."/>
            <person name="Stieglmeier M."/>
            <person name="Klingl A."/>
            <person name="Woyke T."/>
            <person name="Ryan C.M."/>
            <person name="Banfield J.F."/>
        </authorList>
    </citation>
    <scope>NUCLEOTIDE SEQUENCE [LARGE SCALE GENOMIC DNA]</scope>
</reference>
<organism evidence="1 2">
    <name type="scientific">Candidatus Portnoybacteria bacterium CG06_land_8_20_14_3_00_39_12</name>
    <dbReference type="NCBI Taxonomy" id="1974809"/>
    <lineage>
        <taxon>Bacteria</taxon>
        <taxon>Candidatus Portnoyibacteriota</taxon>
    </lineage>
</organism>
<comment type="caution">
    <text evidence="1">The sequence shown here is derived from an EMBL/GenBank/DDBJ whole genome shotgun (WGS) entry which is preliminary data.</text>
</comment>
<proteinExistence type="predicted"/>
<protein>
    <submittedName>
        <fullName evidence="1">Uncharacterized protein</fullName>
    </submittedName>
</protein>
<dbReference type="Proteomes" id="UP000228775">
    <property type="component" value="Unassembled WGS sequence"/>
</dbReference>
<gene>
    <name evidence="1" type="ORF">COS76_01595</name>
</gene>
<evidence type="ECO:0000313" key="2">
    <source>
        <dbReference type="Proteomes" id="UP000228775"/>
    </source>
</evidence>
<dbReference type="AlphaFoldDB" id="A0A2M7AXC9"/>
<evidence type="ECO:0000313" key="1">
    <source>
        <dbReference type="EMBL" id="PIU75290.1"/>
    </source>
</evidence>
<accession>A0A2M7AXC9</accession>
<name>A0A2M7AXC9_9BACT</name>
<sequence>MSDRFKLQANCSVCGTDLNKADEYGQMLMMAVGESIDLTCPKCGTVWRFWIEVNTNQKKIEAKKR</sequence>
<dbReference type="EMBL" id="PEVY01000034">
    <property type="protein sequence ID" value="PIU75290.1"/>
    <property type="molecule type" value="Genomic_DNA"/>
</dbReference>